<proteinExistence type="predicted"/>
<sequence length="69" mass="7875">MWIFISRTEPKIFLVPKTSNTHFQRILNNFSNTFYSFSFTHLSSMSSSGRETVGNKNLAPVALVMGFLK</sequence>
<reference evidence="1" key="1">
    <citation type="submission" date="2014-11" db="EMBL/GenBank/DDBJ databases">
        <authorList>
            <person name="Amaro Gonzalez C."/>
        </authorList>
    </citation>
    <scope>NUCLEOTIDE SEQUENCE</scope>
</reference>
<reference evidence="1" key="2">
    <citation type="journal article" date="2015" name="Fish Shellfish Immunol.">
        <title>Early steps in the European eel (Anguilla anguilla)-Vibrio vulnificus interaction in the gills: Role of the RtxA13 toxin.</title>
        <authorList>
            <person name="Callol A."/>
            <person name="Pajuelo D."/>
            <person name="Ebbesson L."/>
            <person name="Teles M."/>
            <person name="MacKenzie S."/>
            <person name="Amaro C."/>
        </authorList>
    </citation>
    <scope>NUCLEOTIDE SEQUENCE</scope>
</reference>
<dbReference type="EMBL" id="GBXM01006400">
    <property type="protein sequence ID" value="JAI02178.1"/>
    <property type="molecule type" value="Transcribed_RNA"/>
</dbReference>
<evidence type="ECO:0000313" key="1">
    <source>
        <dbReference type="EMBL" id="JAI02178.1"/>
    </source>
</evidence>
<protein>
    <submittedName>
        <fullName evidence="1">Uncharacterized protein</fullName>
    </submittedName>
</protein>
<name>A0A0E9XHG3_ANGAN</name>
<organism evidence="1">
    <name type="scientific">Anguilla anguilla</name>
    <name type="common">European freshwater eel</name>
    <name type="synonym">Muraena anguilla</name>
    <dbReference type="NCBI Taxonomy" id="7936"/>
    <lineage>
        <taxon>Eukaryota</taxon>
        <taxon>Metazoa</taxon>
        <taxon>Chordata</taxon>
        <taxon>Craniata</taxon>
        <taxon>Vertebrata</taxon>
        <taxon>Euteleostomi</taxon>
        <taxon>Actinopterygii</taxon>
        <taxon>Neopterygii</taxon>
        <taxon>Teleostei</taxon>
        <taxon>Anguilliformes</taxon>
        <taxon>Anguillidae</taxon>
        <taxon>Anguilla</taxon>
    </lineage>
</organism>
<dbReference type="AlphaFoldDB" id="A0A0E9XHG3"/>
<accession>A0A0E9XHG3</accession>